<dbReference type="SUPFAM" id="SSF48452">
    <property type="entry name" value="TPR-like"/>
    <property type="match status" value="2"/>
</dbReference>
<dbReference type="SMART" id="SM00028">
    <property type="entry name" value="TPR"/>
    <property type="match status" value="4"/>
</dbReference>
<dbReference type="AlphaFoldDB" id="A0A4V3CIQ4"/>
<dbReference type="FunFam" id="3.30.70.270:FF:000001">
    <property type="entry name" value="Diguanylate cyclase domain protein"/>
    <property type="match status" value="1"/>
</dbReference>
<keyword evidence="6" id="KW-1185">Reference proteome</keyword>
<dbReference type="Pfam" id="PF00990">
    <property type="entry name" value="GGDEF"/>
    <property type="match status" value="1"/>
</dbReference>
<organism evidence="5 6">
    <name type="scientific">Roseateles asaccharophilus</name>
    <dbReference type="NCBI Taxonomy" id="582607"/>
    <lineage>
        <taxon>Bacteria</taxon>
        <taxon>Pseudomonadati</taxon>
        <taxon>Pseudomonadota</taxon>
        <taxon>Betaproteobacteria</taxon>
        <taxon>Burkholderiales</taxon>
        <taxon>Sphaerotilaceae</taxon>
        <taxon>Roseateles</taxon>
    </lineage>
</organism>
<dbReference type="GO" id="GO:1902201">
    <property type="term" value="P:negative regulation of bacterial-type flagellum-dependent cell motility"/>
    <property type="evidence" value="ECO:0007669"/>
    <property type="project" value="TreeGrafter"/>
</dbReference>
<evidence type="ECO:0000259" key="4">
    <source>
        <dbReference type="PROSITE" id="PS50887"/>
    </source>
</evidence>
<dbReference type="PANTHER" id="PTHR45138">
    <property type="entry name" value="REGULATORY COMPONENTS OF SENSORY TRANSDUCTION SYSTEM"/>
    <property type="match status" value="1"/>
</dbReference>
<feature type="domain" description="GGDEF" evidence="4">
    <location>
        <begin position="427"/>
        <end position="559"/>
    </location>
</feature>
<dbReference type="EC" id="2.7.7.65" evidence="1"/>
<dbReference type="InterPro" id="IPR029787">
    <property type="entry name" value="Nucleotide_cyclase"/>
</dbReference>
<proteinExistence type="predicted"/>
<evidence type="ECO:0000256" key="3">
    <source>
        <dbReference type="PROSITE-ProRule" id="PRU00339"/>
    </source>
</evidence>
<comment type="caution">
    <text evidence="5">The sequence shown here is derived from an EMBL/GenBank/DDBJ whole genome shotgun (WGS) entry which is preliminary data.</text>
</comment>
<dbReference type="NCBIfam" id="TIGR00254">
    <property type="entry name" value="GGDEF"/>
    <property type="match status" value="1"/>
</dbReference>
<dbReference type="RefSeq" id="WP_133605026.1">
    <property type="nucleotide sequence ID" value="NZ_JAUFPJ010000003.1"/>
</dbReference>
<feature type="repeat" description="TPR" evidence="3">
    <location>
        <begin position="137"/>
        <end position="170"/>
    </location>
</feature>
<name>A0A4V3CIQ4_9BURK</name>
<evidence type="ECO:0000256" key="1">
    <source>
        <dbReference type="ARBA" id="ARBA00012528"/>
    </source>
</evidence>
<dbReference type="GO" id="GO:0052621">
    <property type="term" value="F:diguanylate cyclase activity"/>
    <property type="evidence" value="ECO:0007669"/>
    <property type="project" value="UniProtKB-EC"/>
</dbReference>
<evidence type="ECO:0000313" key="6">
    <source>
        <dbReference type="Proteomes" id="UP000295357"/>
    </source>
</evidence>
<dbReference type="PANTHER" id="PTHR45138:SF9">
    <property type="entry name" value="DIGUANYLATE CYCLASE DGCM-RELATED"/>
    <property type="match status" value="1"/>
</dbReference>
<sequence length="566" mass="61979">MSMRPPPFDGPATQALLTELQTGASAAYSAENWSLCLDFAQRLMAASRAAGSLESEVLAHVWTTHVAQRRGEHDSAASHATSALGLAQQVDDPVLLARARLAAARVCWSIGDSDQALQELEAALPTCRESADAELLFDTLNLLGIVYGELNQAETALEWHQRALALAQSQGQTRLLAISHANLAGRELDLGERWRRAGREAEARDALQRSLSLNEMALEIAQRAQLQRVLIVVHSNRGAALALLGRREEALVAFGQQLRLTEASGDEGPRLQRAQYLAQMYREAGELDMARRAASEGLERGEKARSKHLLIALYELASELAEEAGDYAHALRLYKRFHVLRSEHALDKAQLRARVLAVRLQTEHALAEAAAERLQAHALRLANEELARRAEALGRDALQDPLTGLANRRRLDTELALRHQAARAADLPLCVALIDLDHFKSVNDRHSHAVGDQALRQLAALLQAHCRSQDLAARYGGEEFLIALDAVTPEAARQICERLRLAVERHDWSTLAPGLAITTSVGLADLSRHSSLEQGLQEADTQLYRAKREGRNRVCCADGFASPPAA</sequence>
<dbReference type="GO" id="GO:0043709">
    <property type="term" value="P:cell adhesion involved in single-species biofilm formation"/>
    <property type="evidence" value="ECO:0007669"/>
    <property type="project" value="TreeGrafter"/>
</dbReference>
<dbReference type="SMART" id="SM00267">
    <property type="entry name" value="GGDEF"/>
    <property type="match status" value="1"/>
</dbReference>
<dbReference type="InterPro" id="IPR019734">
    <property type="entry name" value="TPR_rpt"/>
</dbReference>
<evidence type="ECO:0000313" key="5">
    <source>
        <dbReference type="EMBL" id="TDP06414.1"/>
    </source>
</evidence>
<dbReference type="SUPFAM" id="SSF55073">
    <property type="entry name" value="Nucleotide cyclase"/>
    <property type="match status" value="1"/>
</dbReference>
<dbReference type="InterPro" id="IPR000160">
    <property type="entry name" value="GGDEF_dom"/>
</dbReference>
<dbReference type="PROSITE" id="PS50887">
    <property type="entry name" value="GGDEF"/>
    <property type="match status" value="1"/>
</dbReference>
<dbReference type="InterPro" id="IPR011990">
    <property type="entry name" value="TPR-like_helical_dom_sf"/>
</dbReference>
<dbReference type="PROSITE" id="PS50005">
    <property type="entry name" value="TPR"/>
    <property type="match status" value="1"/>
</dbReference>
<dbReference type="EMBL" id="SNXE01000009">
    <property type="protein sequence ID" value="TDP06414.1"/>
    <property type="molecule type" value="Genomic_DNA"/>
</dbReference>
<dbReference type="InterPro" id="IPR043128">
    <property type="entry name" value="Rev_trsase/Diguanyl_cyclase"/>
</dbReference>
<gene>
    <name evidence="5" type="ORF">DFR39_10987</name>
</gene>
<evidence type="ECO:0000256" key="2">
    <source>
        <dbReference type="ARBA" id="ARBA00034247"/>
    </source>
</evidence>
<dbReference type="Proteomes" id="UP000295357">
    <property type="component" value="Unassembled WGS sequence"/>
</dbReference>
<accession>A0A4V3CIQ4</accession>
<protein>
    <recommendedName>
        <fullName evidence="1">diguanylate cyclase</fullName>
        <ecNumber evidence="1">2.7.7.65</ecNumber>
    </recommendedName>
</protein>
<dbReference type="InterPro" id="IPR050469">
    <property type="entry name" value="Diguanylate_Cyclase"/>
</dbReference>
<reference evidence="5 6" key="1">
    <citation type="submission" date="2019-03" db="EMBL/GenBank/DDBJ databases">
        <title>Genomic Encyclopedia of Type Strains, Phase IV (KMG-IV): sequencing the most valuable type-strain genomes for metagenomic binning, comparative biology and taxonomic classification.</title>
        <authorList>
            <person name="Goeker M."/>
        </authorList>
    </citation>
    <scope>NUCLEOTIDE SEQUENCE [LARGE SCALE GENOMIC DNA]</scope>
    <source>
        <strain evidence="5 6">DSM 25082</strain>
    </source>
</reference>
<dbReference type="GO" id="GO:0005886">
    <property type="term" value="C:plasma membrane"/>
    <property type="evidence" value="ECO:0007669"/>
    <property type="project" value="TreeGrafter"/>
</dbReference>
<dbReference type="Gene3D" id="3.30.70.270">
    <property type="match status" value="1"/>
</dbReference>
<dbReference type="Gene3D" id="1.25.40.10">
    <property type="entry name" value="Tetratricopeptide repeat domain"/>
    <property type="match status" value="2"/>
</dbReference>
<dbReference type="CDD" id="cd01949">
    <property type="entry name" value="GGDEF"/>
    <property type="match status" value="1"/>
</dbReference>
<keyword evidence="3" id="KW-0802">TPR repeat</keyword>
<comment type="catalytic activity">
    <reaction evidence="2">
        <text>2 GTP = 3',3'-c-di-GMP + 2 diphosphate</text>
        <dbReference type="Rhea" id="RHEA:24898"/>
        <dbReference type="ChEBI" id="CHEBI:33019"/>
        <dbReference type="ChEBI" id="CHEBI:37565"/>
        <dbReference type="ChEBI" id="CHEBI:58805"/>
        <dbReference type="EC" id="2.7.7.65"/>
    </reaction>
</comment>
<dbReference type="OrthoDB" id="23692at2"/>